<dbReference type="SUPFAM" id="SSF50129">
    <property type="entry name" value="GroES-like"/>
    <property type="match status" value="1"/>
</dbReference>
<dbReference type="Pfam" id="PF13602">
    <property type="entry name" value="ADH_zinc_N_2"/>
    <property type="match status" value="1"/>
</dbReference>
<evidence type="ECO:0000313" key="4">
    <source>
        <dbReference type="Proteomes" id="UP001597055"/>
    </source>
</evidence>
<dbReference type="InterPro" id="IPR020843">
    <property type="entry name" value="ER"/>
</dbReference>
<dbReference type="InterPro" id="IPR011032">
    <property type="entry name" value="GroES-like_sf"/>
</dbReference>
<dbReference type="SUPFAM" id="SSF51735">
    <property type="entry name" value="NAD(P)-binding Rossmann-fold domains"/>
    <property type="match status" value="1"/>
</dbReference>
<sequence length="342" mass="35847">MDTDERQTSGERMPQAEASTMRAVVQHRYGPPDVLGLADVALPAPGPRDVLVRVEAASVHPGDYFVVTGTPYIVRLAFGLRRPRHGIPGRDLAGVVVAAGADVADVRVGERVFGWSAEGALAEFARVPARTLAPTPDDLTAEQAAAVPTSAVTALQALRDVGRVRAGQRVLITGASGGVGTFAVQIAKALGAEVTAVCSARNADLVRSLGADHVVDYATTDFTRTGERYDVILDTVEATSLTAVRRALAPAGTLVPISGRGGRWIGPLGRVVRTRLLSAFTRQRLRPFTSVGRRADLLALAELLGTGQISPVIDRSFALADAADALRFVGAGHTQGKVVITL</sequence>
<dbReference type="PANTHER" id="PTHR11695:SF294">
    <property type="entry name" value="RETICULON-4-INTERACTING PROTEIN 1, MITOCHONDRIAL"/>
    <property type="match status" value="1"/>
</dbReference>
<reference evidence="4" key="1">
    <citation type="journal article" date="2019" name="Int. J. Syst. Evol. Microbiol.">
        <title>The Global Catalogue of Microorganisms (GCM) 10K type strain sequencing project: providing services to taxonomists for standard genome sequencing and annotation.</title>
        <authorList>
            <consortium name="The Broad Institute Genomics Platform"/>
            <consortium name="The Broad Institute Genome Sequencing Center for Infectious Disease"/>
            <person name="Wu L."/>
            <person name="Ma J."/>
        </authorList>
    </citation>
    <scope>NUCLEOTIDE SEQUENCE [LARGE SCALE GENOMIC DNA]</scope>
    <source>
        <strain evidence="4">CCUG 54523</strain>
    </source>
</reference>
<organism evidence="3 4">
    <name type="scientific">Microbacterium insulae</name>
    <dbReference type="NCBI Taxonomy" id="483014"/>
    <lineage>
        <taxon>Bacteria</taxon>
        <taxon>Bacillati</taxon>
        <taxon>Actinomycetota</taxon>
        <taxon>Actinomycetes</taxon>
        <taxon>Micrococcales</taxon>
        <taxon>Microbacteriaceae</taxon>
        <taxon>Microbacterium</taxon>
    </lineage>
</organism>
<protein>
    <submittedName>
        <fullName evidence="3">NAD(P)-dependent alcohol dehydrogenase</fullName>
    </submittedName>
</protein>
<dbReference type="PANTHER" id="PTHR11695">
    <property type="entry name" value="ALCOHOL DEHYDROGENASE RELATED"/>
    <property type="match status" value="1"/>
</dbReference>
<dbReference type="PROSITE" id="PS01162">
    <property type="entry name" value="QOR_ZETA_CRYSTAL"/>
    <property type="match status" value="1"/>
</dbReference>
<evidence type="ECO:0000313" key="3">
    <source>
        <dbReference type="EMBL" id="MFD0789464.1"/>
    </source>
</evidence>
<proteinExistence type="predicted"/>
<dbReference type="CDD" id="cd08267">
    <property type="entry name" value="MDR1"/>
    <property type="match status" value="1"/>
</dbReference>
<dbReference type="InterPro" id="IPR002364">
    <property type="entry name" value="Quin_OxRdtase/zeta-crystal_CS"/>
</dbReference>
<dbReference type="Gene3D" id="3.90.180.10">
    <property type="entry name" value="Medium-chain alcohol dehydrogenases, catalytic domain"/>
    <property type="match status" value="1"/>
</dbReference>
<gene>
    <name evidence="3" type="ORF">ACFQ0P_03565</name>
</gene>
<comment type="caution">
    <text evidence="3">The sequence shown here is derived from an EMBL/GenBank/DDBJ whole genome shotgun (WGS) entry which is preliminary data.</text>
</comment>
<keyword evidence="4" id="KW-1185">Reference proteome</keyword>
<name>A0ABW3AG05_9MICO</name>
<evidence type="ECO:0000256" key="1">
    <source>
        <dbReference type="ARBA" id="ARBA00023002"/>
    </source>
</evidence>
<dbReference type="Gene3D" id="3.40.50.720">
    <property type="entry name" value="NAD(P)-binding Rossmann-like Domain"/>
    <property type="match status" value="1"/>
</dbReference>
<dbReference type="SMART" id="SM00829">
    <property type="entry name" value="PKS_ER"/>
    <property type="match status" value="1"/>
</dbReference>
<dbReference type="InterPro" id="IPR013154">
    <property type="entry name" value="ADH-like_N"/>
</dbReference>
<keyword evidence="1" id="KW-0560">Oxidoreductase</keyword>
<dbReference type="EMBL" id="JBHTII010000001">
    <property type="protein sequence ID" value="MFD0789464.1"/>
    <property type="molecule type" value="Genomic_DNA"/>
</dbReference>
<dbReference type="Pfam" id="PF08240">
    <property type="entry name" value="ADH_N"/>
    <property type="match status" value="1"/>
</dbReference>
<accession>A0ABW3AG05</accession>
<dbReference type="Proteomes" id="UP001597055">
    <property type="component" value="Unassembled WGS sequence"/>
</dbReference>
<feature type="domain" description="Enoyl reductase (ER)" evidence="2">
    <location>
        <begin position="30"/>
        <end position="340"/>
    </location>
</feature>
<evidence type="ECO:0000259" key="2">
    <source>
        <dbReference type="SMART" id="SM00829"/>
    </source>
</evidence>
<dbReference type="RefSeq" id="WP_204980467.1">
    <property type="nucleotide sequence ID" value="NZ_JBHTII010000001.1"/>
</dbReference>
<dbReference type="InterPro" id="IPR036291">
    <property type="entry name" value="NAD(P)-bd_dom_sf"/>
</dbReference>
<dbReference type="InterPro" id="IPR050700">
    <property type="entry name" value="YIM1/Zinc_Alcohol_DH_Fams"/>
</dbReference>